<sequence length="119" mass="13025">MSHKIKVSVHAGNIMCTRLSESLWIQFQQWRASTKILPSSRKESSPSLGILMSGEGGGVGGGGGGGPSERPKRRSSSERREGRGYYQPPPDQENEGSEKRQRNPPIQLPTLGGIRQHFV</sequence>
<reference evidence="3" key="1">
    <citation type="submission" date="2022-11" db="UniProtKB">
        <authorList>
            <consortium name="WormBaseParasite"/>
        </authorList>
    </citation>
    <scope>IDENTIFICATION</scope>
</reference>
<dbReference type="AlphaFoldDB" id="A0A914M7Y8"/>
<feature type="region of interest" description="Disordered" evidence="1">
    <location>
        <begin position="35"/>
        <end position="119"/>
    </location>
</feature>
<evidence type="ECO:0000313" key="2">
    <source>
        <dbReference type="Proteomes" id="UP000887563"/>
    </source>
</evidence>
<evidence type="ECO:0000256" key="1">
    <source>
        <dbReference type="SAM" id="MobiDB-lite"/>
    </source>
</evidence>
<protein>
    <submittedName>
        <fullName evidence="3">Candidate secreted effector</fullName>
    </submittedName>
</protein>
<organism evidence="2 3">
    <name type="scientific">Meloidogyne incognita</name>
    <name type="common">Southern root-knot nematode worm</name>
    <name type="synonym">Oxyuris incognita</name>
    <dbReference type="NCBI Taxonomy" id="6306"/>
    <lineage>
        <taxon>Eukaryota</taxon>
        <taxon>Metazoa</taxon>
        <taxon>Ecdysozoa</taxon>
        <taxon>Nematoda</taxon>
        <taxon>Chromadorea</taxon>
        <taxon>Rhabditida</taxon>
        <taxon>Tylenchina</taxon>
        <taxon>Tylenchomorpha</taxon>
        <taxon>Tylenchoidea</taxon>
        <taxon>Meloidogynidae</taxon>
        <taxon>Meloidogyninae</taxon>
        <taxon>Meloidogyne</taxon>
        <taxon>Meloidogyne incognita group</taxon>
    </lineage>
</organism>
<dbReference type="WBParaSite" id="Minc3s01282g22442">
    <property type="protein sequence ID" value="Minc3s01282g22442"/>
    <property type="gene ID" value="Minc3s01282g22442"/>
</dbReference>
<accession>A0A914M7Y8</accession>
<feature type="compositionally biased region" description="Gly residues" evidence="1">
    <location>
        <begin position="54"/>
        <end position="67"/>
    </location>
</feature>
<name>A0A914M7Y8_MELIC</name>
<keyword evidence="2" id="KW-1185">Reference proteome</keyword>
<dbReference type="Proteomes" id="UP000887563">
    <property type="component" value="Unplaced"/>
</dbReference>
<proteinExistence type="predicted"/>
<evidence type="ECO:0000313" key="3">
    <source>
        <dbReference type="WBParaSite" id="Minc3s01282g22442"/>
    </source>
</evidence>